<keyword evidence="2" id="KW-1185">Reference proteome</keyword>
<proteinExistence type="predicted"/>
<evidence type="ECO:0000313" key="1">
    <source>
        <dbReference type="EMBL" id="GJT92103.1"/>
    </source>
</evidence>
<dbReference type="Proteomes" id="UP001151760">
    <property type="component" value="Unassembled WGS sequence"/>
</dbReference>
<evidence type="ECO:0008006" key="3">
    <source>
        <dbReference type="Google" id="ProtNLM"/>
    </source>
</evidence>
<reference evidence="1" key="2">
    <citation type="submission" date="2022-01" db="EMBL/GenBank/DDBJ databases">
        <authorList>
            <person name="Yamashiro T."/>
            <person name="Shiraishi A."/>
            <person name="Satake H."/>
            <person name="Nakayama K."/>
        </authorList>
    </citation>
    <scope>NUCLEOTIDE SEQUENCE</scope>
</reference>
<accession>A0ABQ5HWA2</accession>
<name>A0ABQ5HWA2_9ASTR</name>
<dbReference type="EMBL" id="BQNB010020078">
    <property type="protein sequence ID" value="GJT92103.1"/>
    <property type="molecule type" value="Genomic_DNA"/>
</dbReference>
<evidence type="ECO:0000313" key="2">
    <source>
        <dbReference type="Proteomes" id="UP001151760"/>
    </source>
</evidence>
<gene>
    <name evidence="1" type="ORF">Tco_1080948</name>
</gene>
<protein>
    <recommendedName>
        <fullName evidence="3">Secreted protein</fullName>
    </recommendedName>
</protein>
<sequence>MATTPSWTKNALLRLLVVHSAKLYSSHMLAPSARLKKIRAQERNTSGAAAMRLKEADRMTCVDIIPSTK</sequence>
<comment type="caution">
    <text evidence="1">The sequence shown here is derived from an EMBL/GenBank/DDBJ whole genome shotgun (WGS) entry which is preliminary data.</text>
</comment>
<organism evidence="1 2">
    <name type="scientific">Tanacetum coccineum</name>
    <dbReference type="NCBI Taxonomy" id="301880"/>
    <lineage>
        <taxon>Eukaryota</taxon>
        <taxon>Viridiplantae</taxon>
        <taxon>Streptophyta</taxon>
        <taxon>Embryophyta</taxon>
        <taxon>Tracheophyta</taxon>
        <taxon>Spermatophyta</taxon>
        <taxon>Magnoliopsida</taxon>
        <taxon>eudicotyledons</taxon>
        <taxon>Gunneridae</taxon>
        <taxon>Pentapetalae</taxon>
        <taxon>asterids</taxon>
        <taxon>campanulids</taxon>
        <taxon>Asterales</taxon>
        <taxon>Asteraceae</taxon>
        <taxon>Asteroideae</taxon>
        <taxon>Anthemideae</taxon>
        <taxon>Anthemidinae</taxon>
        <taxon>Tanacetum</taxon>
    </lineage>
</organism>
<reference evidence="1" key="1">
    <citation type="journal article" date="2022" name="Int. J. Mol. Sci.">
        <title>Draft Genome of Tanacetum Coccineum: Genomic Comparison of Closely Related Tanacetum-Family Plants.</title>
        <authorList>
            <person name="Yamashiro T."/>
            <person name="Shiraishi A."/>
            <person name="Nakayama K."/>
            <person name="Satake H."/>
        </authorList>
    </citation>
    <scope>NUCLEOTIDE SEQUENCE</scope>
</reference>